<feature type="chain" id="PRO_5032533280" evidence="2">
    <location>
        <begin position="25"/>
        <end position="404"/>
    </location>
</feature>
<feature type="region of interest" description="Disordered" evidence="1">
    <location>
        <begin position="26"/>
        <end position="54"/>
    </location>
</feature>
<evidence type="ECO:0000256" key="1">
    <source>
        <dbReference type="SAM" id="MobiDB-lite"/>
    </source>
</evidence>
<protein>
    <submittedName>
        <fullName evidence="4">ABC transporter substrate-binding protein</fullName>
    </submittedName>
</protein>
<sequence length="404" mass="43612">MPSWTHRIMLCLSCCLLLAGPGTAAPSPAAGTSAEPPVAALDPAALPPKTPTSRTITVTDCKGRDVQLQLPISRYAISTMDVIDYLIPLLGAEAFHKLVGSGQSGGHGIEKYRDLYTPIVGPYTAHLGQISEHNAPFDLEMLLTVAPDVLIVNSAMGAHRYALEIEPQLARAGIGLLLIDIPGTSVTSSIQDTLRLLGQVFQKEQRAAEVIGFIDAQFAPLLAARLDQRPDRPTVYYEMNRFANTFGPTQTSASSGWGAVIAAAGARNIADTILLKTAAAKSGSSTLDPEYILNQNPQIIVLSGGGGWMTPQQPAQPQSFDIVNRTGWHRLQAVKNGQVYALAHDLSRSVFGFYACQKLATIFFPDLRATIQPEDSMDEFFRRFMLVDSSVTNWCSRLGAESCR</sequence>
<keyword evidence="5" id="KW-1185">Reference proteome</keyword>
<dbReference type="Proteomes" id="UP000596092">
    <property type="component" value="Chromosome"/>
</dbReference>
<keyword evidence="2" id="KW-0732">Signal</keyword>
<dbReference type="SUPFAM" id="SSF53807">
    <property type="entry name" value="Helical backbone' metal receptor"/>
    <property type="match status" value="1"/>
</dbReference>
<name>A0A7T6APS2_9BACT</name>
<evidence type="ECO:0000313" key="5">
    <source>
        <dbReference type="Proteomes" id="UP000596092"/>
    </source>
</evidence>
<dbReference type="PROSITE" id="PS50983">
    <property type="entry name" value="FE_B12_PBP"/>
    <property type="match status" value="1"/>
</dbReference>
<feature type="domain" description="Fe/B12 periplasmic-binding" evidence="3">
    <location>
        <begin position="74"/>
        <end position="375"/>
    </location>
</feature>
<dbReference type="EMBL" id="CP054140">
    <property type="protein sequence ID" value="QQG64685.1"/>
    <property type="molecule type" value="Genomic_DNA"/>
</dbReference>
<reference evidence="4 5" key="1">
    <citation type="submission" date="2020-05" db="EMBL/GenBank/DDBJ databases">
        <title>Complete genome of Desulfobulbus oligotrophicus.</title>
        <authorList>
            <person name="Podar M."/>
        </authorList>
    </citation>
    <scope>NUCLEOTIDE SEQUENCE [LARGE SCALE GENOMIC DNA]</scope>
    <source>
        <strain evidence="4 5">Prop6</strain>
    </source>
</reference>
<evidence type="ECO:0000256" key="2">
    <source>
        <dbReference type="SAM" id="SignalP"/>
    </source>
</evidence>
<dbReference type="PANTHER" id="PTHR30535:SF34">
    <property type="entry name" value="MOLYBDATE-BINDING PROTEIN MOLA"/>
    <property type="match status" value="1"/>
</dbReference>
<dbReference type="AlphaFoldDB" id="A0A7T6APS2"/>
<dbReference type="RefSeq" id="WP_199263518.1">
    <property type="nucleotide sequence ID" value="NZ_CP054140.1"/>
</dbReference>
<feature type="compositionally biased region" description="Low complexity" evidence="1">
    <location>
        <begin position="26"/>
        <end position="44"/>
    </location>
</feature>
<dbReference type="Pfam" id="PF01497">
    <property type="entry name" value="Peripla_BP_2"/>
    <property type="match status" value="1"/>
</dbReference>
<proteinExistence type="predicted"/>
<dbReference type="PANTHER" id="PTHR30535">
    <property type="entry name" value="VITAMIN B12-BINDING PROTEIN"/>
    <property type="match status" value="1"/>
</dbReference>
<dbReference type="KEGG" id="dog:HP555_01805"/>
<evidence type="ECO:0000259" key="3">
    <source>
        <dbReference type="PROSITE" id="PS50983"/>
    </source>
</evidence>
<dbReference type="Gene3D" id="3.40.50.1980">
    <property type="entry name" value="Nitrogenase molybdenum iron protein domain"/>
    <property type="match status" value="2"/>
</dbReference>
<gene>
    <name evidence="4" type="ORF">HP555_01805</name>
</gene>
<dbReference type="InterPro" id="IPR002491">
    <property type="entry name" value="ABC_transptr_periplasmic_BD"/>
</dbReference>
<dbReference type="InterPro" id="IPR050902">
    <property type="entry name" value="ABC_Transporter_SBP"/>
</dbReference>
<organism evidence="4 5">
    <name type="scientific">Desulfobulbus oligotrophicus</name>
    <dbReference type="NCBI Taxonomy" id="1909699"/>
    <lineage>
        <taxon>Bacteria</taxon>
        <taxon>Pseudomonadati</taxon>
        <taxon>Thermodesulfobacteriota</taxon>
        <taxon>Desulfobulbia</taxon>
        <taxon>Desulfobulbales</taxon>
        <taxon>Desulfobulbaceae</taxon>
        <taxon>Desulfobulbus</taxon>
    </lineage>
</organism>
<accession>A0A7T6APS2</accession>
<evidence type="ECO:0000313" key="4">
    <source>
        <dbReference type="EMBL" id="QQG64685.1"/>
    </source>
</evidence>
<feature type="signal peptide" evidence="2">
    <location>
        <begin position="1"/>
        <end position="24"/>
    </location>
</feature>